<gene>
    <name evidence="1" type="ORF">SDC9_163872</name>
</gene>
<protein>
    <submittedName>
        <fullName evidence="1">Uncharacterized protein</fullName>
    </submittedName>
</protein>
<name>A0A645FQ22_9ZZZZ</name>
<comment type="caution">
    <text evidence="1">The sequence shown here is derived from an EMBL/GenBank/DDBJ whole genome shotgun (WGS) entry which is preliminary data.</text>
</comment>
<accession>A0A645FQ22</accession>
<reference evidence="1" key="1">
    <citation type="submission" date="2019-08" db="EMBL/GenBank/DDBJ databases">
        <authorList>
            <person name="Kucharzyk K."/>
            <person name="Murdoch R.W."/>
            <person name="Higgins S."/>
            <person name="Loffler F."/>
        </authorList>
    </citation>
    <scope>NUCLEOTIDE SEQUENCE</scope>
</reference>
<sequence>MHRGHGRGLAAGIGGGEEHGLDQREVAFGLHTIHQHGADHAAPAHQTYQLLAHLKRLFSFENSSLRLLRPARQGRKGRATNRAGSACNRLNGDCARIHTGKLCGCDDLGSEGACGKHKSCHSSD</sequence>
<organism evidence="1">
    <name type="scientific">bioreactor metagenome</name>
    <dbReference type="NCBI Taxonomy" id="1076179"/>
    <lineage>
        <taxon>unclassified sequences</taxon>
        <taxon>metagenomes</taxon>
        <taxon>ecological metagenomes</taxon>
    </lineage>
</organism>
<dbReference type="EMBL" id="VSSQ01063499">
    <property type="protein sequence ID" value="MPN16528.1"/>
    <property type="molecule type" value="Genomic_DNA"/>
</dbReference>
<dbReference type="AlphaFoldDB" id="A0A645FQ22"/>
<proteinExistence type="predicted"/>
<evidence type="ECO:0000313" key="1">
    <source>
        <dbReference type="EMBL" id="MPN16528.1"/>
    </source>
</evidence>